<dbReference type="PROSITE" id="PS50850">
    <property type="entry name" value="MFS"/>
    <property type="match status" value="1"/>
</dbReference>
<feature type="transmembrane region" description="Helical" evidence="7">
    <location>
        <begin position="460"/>
        <end position="489"/>
    </location>
</feature>
<dbReference type="RefSeq" id="XP_033605627.1">
    <property type="nucleotide sequence ID" value="XM_033740472.1"/>
</dbReference>
<feature type="transmembrane region" description="Helical" evidence="7">
    <location>
        <begin position="157"/>
        <end position="184"/>
    </location>
</feature>
<dbReference type="Gene3D" id="1.20.1720.10">
    <property type="entry name" value="Multidrug resistance protein D"/>
    <property type="match status" value="1"/>
</dbReference>
<feature type="transmembrane region" description="Helical" evidence="7">
    <location>
        <begin position="435"/>
        <end position="454"/>
    </location>
</feature>
<comment type="subcellular location">
    <subcellularLocation>
        <location evidence="1">Membrane</location>
        <topology evidence="1">Multi-pass membrane protein</topology>
    </subcellularLocation>
</comment>
<evidence type="ECO:0000256" key="2">
    <source>
        <dbReference type="ARBA" id="ARBA00022448"/>
    </source>
</evidence>
<keyword evidence="4 7" id="KW-1133">Transmembrane helix</keyword>
<feature type="transmembrane region" description="Helical" evidence="7">
    <location>
        <begin position="525"/>
        <end position="545"/>
    </location>
</feature>
<gene>
    <name evidence="9" type="ORF">EJ05DRAFT_28408</name>
</gene>
<proteinExistence type="predicted"/>
<name>A0A6A6WM03_9PEZI</name>
<organism evidence="9 10">
    <name type="scientific">Pseudovirgaria hyperparasitica</name>
    <dbReference type="NCBI Taxonomy" id="470096"/>
    <lineage>
        <taxon>Eukaryota</taxon>
        <taxon>Fungi</taxon>
        <taxon>Dikarya</taxon>
        <taxon>Ascomycota</taxon>
        <taxon>Pezizomycotina</taxon>
        <taxon>Dothideomycetes</taxon>
        <taxon>Dothideomycetes incertae sedis</taxon>
        <taxon>Acrospermales</taxon>
        <taxon>Acrospermaceae</taxon>
        <taxon>Pseudovirgaria</taxon>
    </lineage>
</organism>
<evidence type="ECO:0000256" key="1">
    <source>
        <dbReference type="ARBA" id="ARBA00004141"/>
    </source>
</evidence>
<feature type="transmembrane region" description="Helical" evidence="7">
    <location>
        <begin position="501"/>
        <end position="519"/>
    </location>
</feature>
<dbReference type="OrthoDB" id="2441642at2759"/>
<dbReference type="Proteomes" id="UP000799437">
    <property type="component" value="Unassembled WGS sequence"/>
</dbReference>
<evidence type="ECO:0000259" key="8">
    <source>
        <dbReference type="PROSITE" id="PS50850"/>
    </source>
</evidence>
<dbReference type="InterPro" id="IPR036259">
    <property type="entry name" value="MFS_trans_sf"/>
</dbReference>
<dbReference type="InterPro" id="IPR020846">
    <property type="entry name" value="MFS_dom"/>
</dbReference>
<dbReference type="Gene3D" id="1.20.1250.20">
    <property type="entry name" value="MFS general substrate transporter like domains"/>
    <property type="match status" value="1"/>
</dbReference>
<evidence type="ECO:0000256" key="3">
    <source>
        <dbReference type="ARBA" id="ARBA00022692"/>
    </source>
</evidence>
<feature type="transmembrane region" description="Helical" evidence="7">
    <location>
        <begin position="122"/>
        <end position="145"/>
    </location>
</feature>
<keyword evidence="2" id="KW-0813">Transport</keyword>
<dbReference type="AlphaFoldDB" id="A0A6A6WM03"/>
<dbReference type="InterPro" id="IPR011701">
    <property type="entry name" value="MFS"/>
</dbReference>
<reference evidence="9" key="1">
    <citation type="journal article" date="2020" name="Stud. Mycol.">
        <title>101 Dothideomycetes genomes: a test case for predicting lifestyles and emergence of pathogens.</title>
        <authorList>
            <person name="Haridas S."/>
            <person name="Albert R."/>
            <person name="Binder M."/>
            <person name="Bloem J."/>
            <person name="Labutti K."/>
            <person name="Salamov A."/>
            <person name="Andreopoulos B."/>
            <person name="Baker S."/>
            <person name="Barry K."/>
            <person name="Bills G."/>
            <person name="Bluhm B."/>
            <person name="Cannon C."/>
            <person name="Castanera R."/>
            <person name="Culley D."/>
            <person name="Daum C."/>
            <person name="Ezra D."/>
            <person name="Gonzalez J."/>
            <person name="Henrissat B."/>
            <person name="Kuo A."/>
            <person name="Liang C."/>
            <person name="Lipzen A."/>
            <person name="Lutzoni F."/>
            <person name="Magnuson J."/>
            <person name="Mondo S."/>
            <person name="Nolan M."/>
            <person name="Ohm R."/>
            <person name="Pangilinan J."/>
            <person name="Park H.-J."/>
            <person name="Ramirez L."/>
            <person name="Alfaro M."/>
            <person name="Sun H."/>
            <person name="Tritt A."/>
            <person name="Yoshinaga Y."/>
            <person name="Zwiers L.-H."/>
            <person name="Turgeon B."/>
            <person name="Goodwin S."/>
            <person name="Spatafora J."/>
            <person name="Crous P."/>
            <person name="Grigoriev I."/>
        </authorList>
    </citation>
    <scope>NUCLEOTIDE SEQUENCE</scope>
    <source>
        <strain evidence="9">CBS 121739</strain>
    </source>
</reference>
<dbReference type="PANTHER" id="PTHR23502:SF51">
    <property type="entry name" value="QUINIDINE RESISTANCE PROTEIN 1-RELATED"/>
    <property type="match status" value="1"/>
</dbReference>
<sequence length="573" mass="62774">MTLHVNDAEMAKALPVAPNGVIAMINTERSIGEKSKELDISSSSPSSTTSLQDQAASSDKEEHGADIEAAPSVRSEAPIYSVFTLGQKQFIVFMTALAGLFSPLSANIYFPALNTLTEDYKVSAALINLTLTTYMIFQGLAPTIFGDLADSAGRRPAYVLGFIIYIGANIGLALQNSFAALLVLRCLQSTGSSGTIAMGSGVVADIATSAERGVWMGWVTSGPMIAPALGPVLGGIFAQYLGWRWIFFFLIILAGAYLIPFLITFPETAHNVVGNGSIPPQGWNMSLLNYLQVRRVARDTNELERTTSRETLRQAQARLASKRKLRWPNPLNTLKVIVEKDVCMLLIVNSLIYTSCYCIVGSTPYLFETIYGFDNLQIGLCFLPYGMGSLIAPLISGRAMDCNYRRIAAKIGFPIDRKRGDDLKNFPIERTRIQVAWPLFIVGNTMFLVYGWVLQVEAHLAISLVLQFLMGMCQTGAFNVMSVLLIDLYPQSPATATAANNLVRCLVGAGGAAIIIEMIEKMGRGWCFTFVSLVLFATSPILLLLPKFGPQWREARRLRIEQKEKEDNEQGEK</sequence>
<dbReference type="GO" id="GO:0005886">
    <property type="term" value="C:plasma membrane"/>
    <property type="evidence" value="ECO:0007669"/>
    <property type="project" value="TreeGrafter"/>
</dbReference>
<dbReference type="EMBL" id="ML996565">
    <property type="protein sequence ID" value="KAF2763176.1"/>
    <property type="molecule type" value="Genomic_DNA"/>
</dbReference>
<feature type="transmembrane region" description="Helical" evidence="7">
    <location>
        <begin position="90"/>
        <end position="110"/>
    </location>
</feature>
<protein>
    <submittedName>
        <fullName evidence="9">MFS general substrate transporter</fullName>
    </submittedName>
</protein>
<feature type="transmembrane region" description="Helical" evidence="7">
    <location>
        <begin position="245"/>
        <end position="265"/>
    </location>
</feature>
<keyword evidence="10" id="KW-1185">Reference proteome</keyword>
<dbReference type="GeneID" id="54481526"/>
<dbReference type="SUPFAM" id="SSF103473">
    <property type="entry name" value="MFS general substrate transporter"/>
    <property type="match status" value="1"/>
</dbReference>
<evidence type="ECO:0000256" key="6">
    <source>
        <dbReference type="SAM" id="MobiDB-lite"/>
    </source>
</evidence>
<dbReference type="FunFam" id="1.20.1720.10:FF:000009">
    <property type="entry name" value="MFS multidrug transporter"/>
    <property type="match status" value="1"/>
</dbReference>
<feature type="domain" description="Major facilitator superfamily (MFS) profile" evidence="8">
    <location>
        <begin position="91"/>
        <end position="549"/>
    </location>
</feature>
<feature type="region of interest" description="Disordered" evidence="6">
    <location>
        <begin position="33"/>
        <end position="68"/>
    </location>
</feature>
<evidence type="ECO:0000313" key="9">
    <source>
        <dbReference type="EMBL" id="KAF2763176.1"/>
    </source>
</evidence>
<evidence type="ECO:0000313" key="10">
    <source>
        <dbReference type="Proteomes" id="UP000799437"/>
    </source>
</evidence>
<evidence type="ECO:0000256" key="5">
    <source>
        <dbReference type="ARBA" id="ARBA00023136"/>
    </source>
</evidence>
<feature type="compositionally biased region" description="Low complexity" evidence="6">
    <location>
        <begin position="41"/>
        <end position="50"/>
    </location>
</feature>
<evidence type="ECO:0000256" key="4">
    <source>
        <dbReference type="ARBA" id="ARBA00022989"/>
    </source>
</evidence>
<dbReference type="GO" id="GO:0022857">
    <property type="term" value="F:transmembrane transporter activity"/>
    <property type="evidence" value="ECO:0007669"/>
    <property type="project" value="InterPro"/>
</dbReference>
<evidence type="ECO:0000256" key="7">
    <source>
        <dbReference type="SAM" id="Phobius"/>
    </source>
</evidence>
<accession>A0A6A6WM03</accession>
<keyword evidence="3 7" id="KW-0812">Transmembrane</keyword>
<feature type="transmembrane region" description="Helical" evidence="7">
    <location>
        <begin position="215"/>
        <end position="238"/>
    </location>
</feature>
<dbReference type="PANTHER" id="PTHR23502">
    <property type="entry name" value="MAJOR FACILITATOR SUPERFAMILY"/>
    <property type="match status" value="1"/>
</dbReference>
<dbReference type="Pfam" id="PF07690">
    <property type="entry name" value="MFS_1"/>
    <property type="match status" value="1"/>
</dbReference>
<keyword evidence="5 7" id="KW-0472">Membrane</keyword>
<feature type="transmembrane region" description="Helical" evidence="7">
    <location>
        <begin position="376"/>
        <end position="396"/>
    </location>
</feature>